<comment type="subcellular location">
    <subcellularLocation>
        <location evidence="1">Cell membrane</location>
        <topology evidence="1">Multi-pass membrane protein</topology>
    </subcellularLocation>
</comment>
<keyword evidence="3" id="KW-1003">Cell membrane</keyword>
<dbReference type="GO" id="GO:0005886">
    <property type="term" value="C:plasma membrane"/>
    <property type="evidence" value="ECO:0007669"/>
    <property type="project" value="UniProtKB-SubCell"/>
</dbReference>
<evidence type="ECO:0000256" key="1">
    <source>
        <dbReference type="ARBA" id="ARBA00004651"/>
    </source>
</evidence>
<evidence type="ECO:0000256" key="3">
    <source>
        <dbReference type="ARBA" id="ARBA00022475"/>
    </source>
</evidence>
<evidence type="ECO:0000256" key="5">
    <source>
        <dbReference type="ARBA" id="ARBA00022989"/>
    </source>
</evidence>
<comment type="caution">
    <text evidence="8">The sequence shown here is derived from an EMBL/GenBank/DDBJ whole genome shotgun (WGS) entry which is preliminary data.</text>
</comment>
<dbReference type="PANTHER" id="PTHR23502:SF186">
    <property type="entry name" value="MAJOR FACILITATOR SUPERFAMILY (MFS) PROFILE DOMAIN-CONTAINING PROTEIN"/>
    <property type="match status" value="1"/>
</dbReference>
<evidence type="ECO:0000313" key="9">
    <source>
        <dbReference type="Proteomes" id="UP000663845"/>
    </source>
</evidence>
<keyword evidence="6 7" id="KW-0472">Membrane</keyword>
<sequence>GFTGAAIGWRWIQGIMAIFTGILSIIGIVGLPETYAPVLLYRRAEKLRKITDLFYRSKFEAKSQVTLSHLLKISFSRPWIFLFREPIVLFFAIYMAVI</sequence>
<feature type="transmembrane region" description="Helical" evidence="7">
    <location>
        <begin position="12"/>
        <end position="40"/>
    </location>
</feature>
<keyword evidence="2" id="KW-0813">Transport</keyword>
<keyword evidence="4 7" id="KW-0812">Transmembrane</keyword>
<name>A0A815WS84_9BILA</name>
<evidence type="ECO:0000256" key="7">
    <source>
        <dbReference type="SAM" id="Phobius"/>
    </source>
</evidence>
<keyword evidence="5 7" id="KW-1133">Transmembrane helix</keyword>
<dbReference type="PANTHER" id="PTHR23502">
    <property type="entry name" value="MAJOR FACILITATOR SUPERFAMILY"/>
    <property type="match status" value="1"/>
</dbReference>
<dbReference type="Proteomes" id="UP000663845">
    <property type="component" value="Unassembled WGS sequence"/>
</dbReference>
<organism evidence="8 9">
    <name type="scientific">Adineta steineri</name>
    <dbReference type="NCBI Taxonomy" id="433720"/>
    <lineage>
        <taxon>Eukaryota</taxon>
        <taxon>Metazoa</taxon>
        <taxon>Spiralia</taxon>
        <taxon>Gnathifera</taxon>
        <taxon>Rotifera</taxon>
        <taxon>Eurotatoria</taxon>
        <taxon>Bdelloidea</taxon>
        <taxon>Adinetida</taxon>
        <taxon>Adinetidae</taxon>
        <taxon>Adineta</taxon>
    </lineage>
</organism>
<dbReference type="EMBL" id="CAJNOG010005627">
    <property type="protein sequence ID" value="CAF1552918.1"/>
    <property type="molecule type" value="Genomic_DNA"/>
</dbReference>
<feature type="non-terminal residue" evidence="8">
    <location>
        <position position="1"/>
    </location>
</feature>
<dbReference type="SUPFAM" id="SSF103473">
    <property type="entry name" value="MFS general substrate transporter"/>
    <property type="match status" value="1"/>
</dbReference>
<evidence type="ECO:0000256" key="6">
    <source>
        <dbReference type="ARBA" id="ARBA00023136"/>
    </source>
</evidence>
<dbReference type="GO" id="GO:0022857">
    <property type="term" value="F:transmembrane transporter activity"/>
    <property type="evidence" value="ECO:0007669"/>
    <property type="project" value="TreeGrafter"/>
</dbReference>
<feature type="non-terminal residue" evidence="8">
    <location>
        <position position="98"/>
    </location>
</feature>
<dbReference type="InterPro" id="IPR036259">
    <property type="entry name" value="MFS_trans_sf"/>
</dbReference>
<dbReference type="Gene3D" id="1.20.1250.20">
    <property type="entry name" value="MFS general substrate transporter like domains"/>
    <property type="match status" value="1"/>
</dbReference>
<accession>A0A815WS84</accession>
<feature type="transmembrane region" description="Helical" evidence="7">
    <location>
        <begin position="79"/>
        <end position="97"/>
    </location>
</feature>
<evidence type="ECO:0000256" key="2">
    <source>
        <dbReference type="ARBA" id="ARBA00022448"/>
    </source>
</evidence>
<dbReference type="AlphaFoldDB" id="A0A815WS84"/>
<reference evidence="8" key="1">
    <citation type="submission" date="2021-02" db="EMBL/GenBank/DDBJ databases">
        <authorList>
            <person name="Nowell W R."/>
        </authorList>
    </citation>
    <scope>NUCLEOTIDE SEQUENCE</scope>
</reference>
<evidence type="ECO:0000313" key="8">
    <source>
        <dbReference type="EMBL" id="CAF1552918.1"/>
    </source>
</evidence>
<proteinExistence type="predicted"/>
<gene>
    <name evidence="8" type="ORF">JYZ213_LOCUS46420</name>
</gene>
<protein>
    <submittedName>
        <fullName evidence="8">Uncharacterized protein</fullName>
    </submittedName>
</protein>
<evidence type="ECO:0000256" key="4">
    <source>
        <dbReference type="ARBA" id="ARBA00022692"/>
    </source>
</evidence>